<name>A0ABU2JDE7_9ACTN</name>
<reference evidence="6" key="1">
    <citation type="submission" date="2023-07" db="EMBL/GenBank/DDBJ databases">
        <title>30 novel species of actinomycetes from the DSMZ collection.</title>
        <authorList>
            <person name="Nouioui I."/>
        </authorList>
    </citation>
    <scope>NUCLEOTIDE SEQUENCE [LARGE SCALE GENOMIC DNA]</scope>
    <source>
        <strain evidence="6">DSM 44399</strain>
    </source>
</reference>
<dbReference type="InterPro" id="IPR003593">
    <property type="entry name" value="AAA+_ATPase"/>
</dbReference>
<dbReference type="InterPro" id="IPR008995">
    <property type="entry name" value="Mo/tungstate-bd_C_term_dom"/>
</dbReference>
<feature type="domain" description="ABC transporter" evidence="4">
    <location>
        <begin position="7"/>
        <end position="243"/>
    </location>
</feature>
<dbReference type="PANTHER" id="PTHR42781">
    <property type="entry name" value="SPERMIDINE/PUTRESCINE IMPORT ATP-BINDING PROTEIN POTA"/>
    <property type="match status" value="1"/>
</dbReference>
<keyword evidence="6" id="KW-1185">Reference proteome</keyword>
<dbReference type="SUPFAM" id="SSF52540">
    <property type="entry name" value="P-loop containing nucleoside triphosphate hydrolases"/>
    <property type="match status" value="1"/>
</dbReference>
<sequence>MTGLPQVTGLEVDAVVRRGGFHLDVRFAVAPGEVLGVLGPNGAGKSTLLRALAGLTELSEGRLTLGGAALDDVAAGVFVSPERRPVGLLFQNYRLFPHLSVRDNVAFGPRRQGAGRAAARGTAAEWLTRLGLAELAERKPAQLSGGQAQRAALARALATEPSLLLLDEPLAALDAETRWSVRAELRRHLTDFGGPTLFVTHDPLEAMVMCSRLLVLEEGRIVQQGSPGEVARRPATRYVAKLVGLNLYAGAASGGSGAVTVSLDGGGTLVSASETPVAGRVLVALAPTAIALHITEPRDSSYRNVWRGVVEGMELLTDRVRVSVAGHPDALVDITAAAVAELSLAEGTSVWLTAKATELDVYPYPDHTRQDVGSSVGVNR</sequence>
<dbReference type="Proteomes" id="UP001183176">
    <property type="component" value="Unassembled WGS sequence"/>
</dbReference>
<protein>
    <submittedName>
        <fullName evidence="5">ABC transporter ATP-binding protein</fullName>
    </submittedName>
</protein>
<dbReference type="Gene3D" id="3.40.50.300">
    <property type="entry name" value="P-loop containing nucleotide triphosphate hydrolases"/>
    <property type="match status" value="1"/>
</dbReference>
<keyword evidence="2" id="KW-0547">Nucleotide-binding</keyword>
<dbReference type="InterPro" id="IPR005116">
    <property type="entry name" value="Transp-assoc_OB_typ1"/>
</dbReference>
<evidence type="ECO:0000256" key="1">
    <source>
        <dbReference type="ARBA" id="ARBA00022448"/>
    </source>
</evidence>
<dbReference type="Gene3D" id="2.40.50.100">
    <property type="match status" value="1"/>
</dbReference>
<comment type="caution">
    <text evidence="5">The sequence shown here is derived from an EMBL/GenBank/DDBJ whole genome shotgun (WGS) entry which is preliminary data.</text>
</comment>
<dbReference type="InterPro" id="IPR050093">
    <property type="entry name" value="ABC_SmlMolc_Importer"/>
</dbReference>
<evidence type="ECO:0000313" key="6">
    <source>
        <dbReference type="Proteomes" id="UP001183176"/>
    </source>
</evidence>
<dbReference type="EMBL" id="JAVREH010000026">
    <property type="protein sequence ID" value="MDT0263013.1"/>
    <property type="molecule type" value="Genomic_DNA"/>
</dbReference>
<dbReference type="Pfam" id="PF03459">
    <property type="entry name" value="TOBE"/>
    <property type="match status" value="1"/>
</dbReference>
<dbReference type="InterPro" id="IPR003439">
    <property type="entry name" value="ABC_transporter-like_ATP-bd"/>
</dbReference>
<dbReference type="RefSeq" id="WP_311424160.1">
    <property type="nucleotide sequence ID" value="NZ_JAVREH010000026.1"/>
</dbReference>
<dbReference type="PROSITE" id="PS50893">
    <property type="entry name" value="ABC_TRANSPORTER_2"/>
    <property type="match status" value="1"/>
</dbReference>
<evidence type="ECO:0000259" key="4">
    <source>
        <dbReference type="PROSITE" id="PS50893"/>
    </source>
</evidence>
<dbReference type="InterPro" id="IPR027417">
    <property type="entry name" value="P-loop_NTPase"/>
</dbReference>
<keyword evidence="1" id="KW-0813">Transport</keyword>
<dbReference type="PROSITE" id="PS00211">
    <property type="entry name" value="ABC_TRANSPORTER_1"/>
    <property type="match status" value="1"/>
</dbReference>
<gene>
    <name evidence="5" type="ORF">RM423_16605</name>
</gene>
<dbReference type="SMART" id="SM00382">
    <property type="entry name" value="AAA"/>
    <property type="match status" value="1"/>
</dbReference>
<dbReference type="PANTHER" id="PTHR42781:SF4">
    <property type="entry name" value="SPERMIDINE_PUTRESCINE IMPORT ATP-BINDING PROTEIN POTA"/>
    <property type="match status" value="1"/>
</dbReference>
<evidence type="ECO:0000256" key="3">
    <source>
        <dbReference type="ARBA" id="ARBA00022840"/>
    </source>
</evidence>
<organism evidence="5 6">
    <name type="scientific">Jatrophihabitans lederbergiae</name>
    <dbReference type="NCBI Taxonomy" id="3075547"/>
    <lineage>
        <taxon>Bacteria</taxon>
        <taxon>Bacillati</taxon>
        <taxon>Actinomycetota</taxon>
        <taxon>Actinomycetes</taxon>
        <taxon>Jatrophihabitantales</taxon>
        <taxon>Jatrophihabitantaceae</taxon>
        <taxon>Jatrophihabitans</taxon>
    </lineage>
</organism>
<dbReference type="Pfam" id="PF00005">
    <property type="entry name" value="ABC_tran"/>
    <property type="match status" value="1"/>
</dbReference>
<proteinExistence type="predicted"/>
<evidence type="ECO:0000313" key="5">
    <source>
        <dbReference type="EMBL" id="MDT0263013.1"/>
    </source>
</evidence>
<keyword evidence="3 5" id="KW-0067">ATP-binding</keyword>
<dbReference type="InterPro" id="IPR017871">
    <property type="entry name" value="ABC_transporter-like_CS"/>
</dbReference>
<dbReference type="GO" id="GO:0005524">
    <property type="term" value="F:ATP binding"/>
    <property type="evidence" value="ECO:0007669"/>
    <property type="project" value="UniProtKB-KW"/>
</dbReference>
<evidence type="ECO:0000256" key="2">
    <source>
        <dbReference type="ARBA" id="ARBA00022741"/>
    </source>
</evidence>
<accession>A0ABU2JDE7</accession>
<dbReference type="SUPFAM" id="SSF50331">
    <property type="entry name" value="MOP-like"/>
    <property type="match status" value="1"/>
</dbReference>